<reference evidence="5 6" key="1">
    <citation type="submission" date="2016-03" db="EMBL/GenBank/DDBJ databases">
        <title>Complete genome sequence of Shewanella psychrophila WP2, a deep sea bacterium isolated from west Pacific sediment.</title>
        <authorList>
            <person name="Xu G."/>
            <person name="Jian H."/>
        </authorList>
    </citation>
    <scope>NUCLEOTIDE SEQUENCE [LARGE SCALE GENOMIC DNA]</scope>
    <source>
        <strain evidence="5 6">WP2</strain>
    </source>
</reference>
<dbReference type="EMBL" id="CP014782">
    <property type="protein sequence ID" value="AQS39042.1"/>
    <property type="molecule type" value="Genomic_DNA"/>
</dbReference>
<dbReference type="SUPFAM" id="SSF46894">
    <property type="entry name" value="C-terminal effector domain of the bipartite response regulators"/>
    <property type="match status" value="1"/>
</dbReference>
<dbReference type="RefSeq" id="WP_169915841.1">
    <property type="nucleotide sequence ID" value="NZ_CP014782.1"/>
</dbReference>
<feature type="domain" description="OmpR/PhoB-type" evidence="4">
    <location>
        <begin position="7"/>
        <end position="110"/>
    </location>
</feature>
<keyword evidence="1 2" id="KW-0238">DNA-binding</keyword>
<name>A0A1S6HU89_9GAMM</name>
<dbReference type="STRING" id="225848.Sps_03927"/>
<evidence type="ECO:0000259" key="4">
    <source>
        <dbReference type="PROSITE" id="PS51755"/>
    </source>
</evidence>
<dbReference type="InterPro" id="IPR036388">
    <property type="entry name" value="WH-like_DNA-bd_sf"/>
</dbReference>
<protein>
    <submittedName>
        <fullName evidence="5">DNA-binding protein with winged-HTH domain</fullName>
    </submittedName>
</protein>
<dbReference type="KEGG" id="spsw:Sps_03927"/>
<keyword evidence="6" id="KW-1185">Reference proteome</keyword>
<evidence type="ECO:0000256" key="1">
    <source>
        <dbReference type="ARBA" id="ARBA00023125"/>
    </source>
</evidence>
<sequence>MKEKAVAEIYGVGGRYVFNAKTDQLTDTSNDKVIELGLNESRLLSLLISHRGDVISREQILEEVWLKRGLVVDETSVNQTVSLLRKVLDDNVKEQAYIKTVTKMGYMLTPGIVITEISEDAKAESSGRFYRKPAVIKMFGAIFFGVLFALLLSSFLTEHAPEMNVQPYTDITLDNVDLIMYKDADVSKELSPVIEKCLHYVLDKYPKKISKVLVSARDKRSISLLFLDQNLTSFSFKIYLSSTKTLEDNECRTF</sequence>
<dbReference type="GO" id="GO:0003677">
    <property type="term" value="F:DNA binding"/>
    <property type="evidence" value="ECO:0007669"/>
    <property type="project" value="UniProtKB-UniRule"/>
</dbReference>
<dbReference type="AlphaFoldDB" id="A0A1S6HU89"/>
<gene>
    <name evidence="5" type="ORF">Sps_03927</name>
</gene>
<dbReference type="GO" id="GO:0000160">
    <property type="term" value="P:phosphorelay signal transduction system"/>
    <property type="evidence" value="ECO:0007669"/>
    <property type="project" value="InterPro"/>
</dbReference>
<dbReference type="PROSITE" id="PS51755">
    <property type="entry name" value="OMPR_PHOB"/>
    <property type="match status" value="1"/>
</dbReference>
<feature type="transmembrane region" description="Helical" evidence="3">
    <location>
        <begin position="134"/>
        <end position="156"/>
    </location>
</feature>
<organism evidence="5 6">
    <name type="scientific">Shewanella psychrophila</name>
    <dbReference type="NCBI Taxonomy" id="225848"/>
    <lineage>
        <taxon>Bacteria</taxon>
        <taxon>Pseudomonadati</taxon>
        <taxon>Pseudomonadota</taxon>
        <taxon>Gammaproteobacteria</taxon>
        <taxon>Alteromonadales</taxon>
        <taxon>Shewanellaceae</taxon>
        <taxon>Shewanella</taxon>
    </lineage>
</organism>
<feature type="DNA-binding region" description="OmpR/PhoB-type" evidence="2">
    <location>
        <begin position="7"/>
        <end position="110"/>
    </location>
</feature>
<evidence type="ECO:0000256" key="2">
    <source>
        <dbReference type="PROSITE-ProRule" id="PRU01091"/>
    </source>
</evidence>
<keyword evidence="3" id="KW-1133">Transmembrane helix</keyword>
<keyword evidence="3" id="KW-0472">Membrane</keyword>
<dbReference type="Proteomes" id="UP000189545">
    <property type="component" value="Chromosome"/>
</dbReference>
<dbReference type="Pfam" id="PF00486">
    <property type="entry name" value="Trans_reg_C"/>
    <property type="match status" value="1"/>
</dbReference>
<keyword evidence="3" id="KW-0812">Transmembrane</keyword>
<evidence type="ECO:0000313" key="5">
    <source>
        <dbReference type="EMBL" id="AQS39042.1"/>
    </source>
</evidence>
<dbReference type="SMART" id="SM00862">
    <property type="entry name" value="Trans_reg_C"/>
    <property type="match status" value="1"/>
</dbReference>
<dbReference type="InterPro" id="IPR001867">
    <property type="entry name" value="OmpR/PhoB-type_DNA-bd"/>
</dbReference>
<accession>A0A1S6HU89</accession>
<dbReference type="InterPro" id="IPR016032">
    <property type="entry name" value="Sig_transdc_resp-reg_C-effctor"/>
</dbReference>
<dbReference type="GO" id="GO:0006355">
    <property type="term" value="P:regulation of DNA-templated transcription"/>
    <property type="evidence" value="ECO:0007669"/>
    <property type="project" value="InterPro"/>
</dbReference>
<proteinExistence type="predicted"/>
<evidence type="ECO:0000256" key="3">
    <source>
        <dbReference type="SAM" id="Phobius"/>
    </source>
</evidence>
<dbReference type="CDD" id="cd00383">
    <property type="entry name" value="trans_reg_C"/>
    <property type="match status" value="1"/>
</dbReference>
<evidence type="ECO:0000313" key="6">
    <source>
        <dbReference type="Proteomes" id="UP000189545"/>
    </source>
</evidence>
<dbReference type="Gene3D" id="1.10.10.10">
    <property type="entry name" value="Winged helix-like DNA-binding domain superfamily/Winged helix DNA-binding domain"/>
    <property type="match status" value="1"/>
</dbReference>